<dbReference type="RefSeq" id="WP_143008308.1">
    <property type="nucleotide sequence ID" value="NZ_FNGP01000005.1"/>
</dbReference>
<sequence length="107" mass="11542">MRRLLVLLTAMLSVGCTAPTADPVTVELDVPEAGIAQPLEQHVDLGAEVTLRITSAVDDELHVHGYELHIVTPAGETVEEVFEADMSGSYEIESHQAGQVYMNLIVS</sequence>
<dbReference type="AlphaFoldDB" id="A0A1G9MM03"/>
<dbReference type="OrthoDB" id="6717945at2"/>
<gene>
    <name evidence="2" type="ORF">SAMN04488242_2718</name>
</gene>
<name>A0A1G9MM03_9ACTN</name>
<feature type="signal peptide" evidence="1">
    <location>
        <begin position="1"/>
        <end position="21"/>
    </location>
</feature>
<proteinExistence type="predicted"/>
<dbReference type="STRING" id="686624.SAMN04488242_2718"/>
<accession>A0A1G9MM03</accession>
<dbReference type="InterPro" id="IPR008972">
    <property type="entry name" value="Cupredoxin"/>
</dbReference>
<dbReference type="EMBL" id="FNGP01000005">
    <property type="protein sequence ID" value="SDL75239.1"/>
    <property type="molecule type" value="Genomic_DNA"/>
</dbReference>
<dbReference type="PROSITE" id="PS51257">
    <property type="entry name" value="PROKAR_LIPOPROTEIN"/>
    <property type="match status" value="1"/>
</dbReference>
<dbReference type="Proteomes" id="UP000199475">
    <property type="component" value="Unassembled WGS sequence"/>
</dbReference>
<dbReference type="SUPFAM" id="SSF49503">
    <property type="entry name" value="Cupredoxins"/>
    <property type="match status" value="1"/>
</dbReference>
<organism evidence="2 3">
    <name type="scientific">Tessaracoccus oleiagri</name>
    <dbReference type="NCBI Taxonomy" id="686624"/>
    <lineage>
        <taxon>Bacteria</taxon>
        <taxon>Bacillati</taxon>
        <taxon>Actinomycetota</taxon>
        <taxon>Actinomycetes</taxon>
        <taxon>Propionibacteriales</taxon>
        <taxon>Propionibacteriaceae</taxon>
        <taxon>Tessaracoccus</taxon>
    </lineage>
</organism>
<reference evidence="2 3" key="1">
    <citation type="submission" date="2016-10" db="EMBL/GenBank/DDBJ databases">
        <authorList>
            <person name="de Groot N.N."/>
        </authorList>
    </citation>
    <scope>NUCLEOTIDE SEQUENCE [LARGE SCALE GENOMIC DNA]</scope>
    <source>
        <strain evidence="2 3">CGMCC 1.9159</strain>
    </source>
</reference>
<evidence type="ECO:0000256" key="1">
    <source>
        <dbReference type="SAM" id="SignalP"/>
    </source>
</evidence>
<keyword evidence="1" id="KW-0732">Signal</keyword>
<keyword evidence="3" id="KW-1185">Reference proteome</keyword>
<dbReference type="Gene3D" id="2.60.40.420">
    <property type="entry name" value="Cupredoxins - blue copper proteins"/>
    <property type="match status" value="1"/>
</dbReference>
<evidence type="ECO:0008006" key="4">
    <source>
        <dbReference type="Google" id="ProtNLM"/>
    </source>
</evidence>
<protein>
    <recommendedName>
        <fullName evidence="4">Cupredoxin-like domain-containing protein</fullName>
    </recommendedName>
</protein>
<evidence type="ECO:0000313" key="2">
    <source>
        <dbReference type="EMBL" id="SDL75239.1"/>
    </source>
</evidence>
<evidence type="ECO:0000313" key="3">
    <source>
        <dbReference type="Proteomes" id="UP000199475"/>
    </source>
</evidence>
<feature type="chain" id="PRO_5011701643" description="Cupredoxin-like domain-containing protein" evidence="1">
    <location>
        <begin position="22"/>
        <end position="107"/>
    </location>
</feature>